<evidence type="ECO:0000313" key="3">
    <source>
        <dbReference type="EMBL" id="KAK2859952.1"/>
    </source>
</evidence>
<protein>
    <submittedName>
        <fullName evidence="3">Uncharacterized protein</fullName>
    </submittedName>
</protein>
<feature type="region of interest" description="Disordered" evidence="1">
    <location>
        <begin position="75"/>
        <end position="95"/>
    </location>
</feature>
<gene>
    <name evidence="3" type="ORF">Q7C36_004118</name>
</gene>
<accession>A0AA88T3Q3</accession>
<dbReference type="AlphaFoldDB" id="A0AA88T3Q3"/>
<evidence type="ECO:0000256" key="2">
    <source>
        <dbReference type="SAM" id="SignalP"/>
    </source>
</evidence>
<dbReference type="EMBL" id="JAVHJS010000004">
    <property type="protein sequence ID" value="KAK2859952.1"/>
    <property type="molecule type" value="Genomic_DNA"/>
</dbReference>
<keyword evidence="4" id="KW-1185">Reference proteome</keyword>
<sequence>MFFPPLGINIFYLIIPVQLVSTAFYNGQAGFVRPADDGEATRKTGNTDADKRSQQRRDYRKIYSFRGGNFVFQPPGKPFSRPESALPEPEPMQVDPTGLSLSERHGRLTLGLCLYCGASGHPIISCPIRPPPPHLAAVESLLPAVQLPPPREGTPGELPSPSPYSYRRVEAGRLRTTFLFYDEALAELLVYLEVLLLMPYCDK</sequence>
<proteinExistence type="predicted"/>
<evidence type="ECO:0000256" key="1">
    <source>
        <dbReference type="SAM" id="MobiDB-lite"/>
    </source>
</evidence>
<dbReference type="Proteomes" id="UP001187315">
    <property type="component" value="Unassembled WGS sequence"/>
</dbReference>
<feature type="chain" id="PRO_5041725106" evidence="2">
    <location>
        <begin position="23"/>
        <end position="203"/>
    </location>
</feature>
<keyword evidence="2" id="KW-0732">Signal</keyword>
<organism evidence="3 4">
    <name type="scientific">Tachysurus vachellii</name>
    <name type="common">Darkbarbel catfish</name>
    <name type="synonym">Pelteobagrus vachellii</name>
    <dbReference type="NCBI Taxonomy" id="175792"/>
    <lineage>
        <taxon>Eukaryota</taxon>
        <taxon>Metazoa</taxon>
        <taxon>Chordata</taxon>
        <taxon>Craniata</taxon>
        <taxon>Vertebrata</taxon>
        <taxon>Euteleostomi</taxon>
        <taxon>Actinopterygii</taxon>
        <taxon>Neopterygii</taxon>
        <taxon>Teleostei</taxon>
        <taxon>Ostariophysi</taxon>
        <taxon>Siluriformes</taxon>
        <taxon>Bagridae</taxon>
        <taxon>Tachysurus</taxon>
    </lineage>
</organism>
<name>A0AA88T3Q3_TACVA</name>
<comment type="caution">
    <text evidence="3">The sequence shown here is derived from an EMBL/GenBank/DDBJ whole genome shotgun (WGS) entry which is preliminary data.</text>
</comment>
<reference evidence="3" key="1">
    <citation type="submission" date="2023-08" db="EMBL/GenBank/DDBJ databases">
        <title>Pelteobagrus vachellii genome.</title>
        <authorList>
            <person name="Liu H."/>
        </authorList>
    </citation>
    <scope>NUCLEOTIDE SEQUENCE</scope>
    <source>
        <strain evidence="3">PRFRI_2022a</strain>
        <tissue evidence="3">Muscle</tissue>
    </source>
</reference>
<feature type="signal peptide" evidence="2">
    <location>
        <begin position="1"/>
        <end position="22"/>
    </location>
</feature>
<evidence type="ECO:0000313" key="4">
    <source>
        <dbReference type="Proteomes" id="UP001187315"/>
    </source>
</evidence>
<feature type="region of interest" description="Disordered" evidence="1">
    <location>
        <begin position="35"/>
        <end position="55"/>
    </location>
</feature>